<dbReference type="RefSeq" id="WP_027097651.1">
    <property type="nucleotide sequence ID" value="NZ_CABHIH010000001.1"/>
</dbReference>
<evidence type="ECO:0000256" key="3">
    <source>
        <dbReference type="ARBA" id="ARBA00023136"/>
    </source>
</evidence>
<dbReference type="eggNOG" id="COG0768">
    <property type="taxonomic scope" value="Bacteria"/>
</dbReference>
<dbReference type="InterPro" id="IPR036138">
    <property type="entry name" value="PBP_dimer_sf"/>
</dbReference>
<feature type="domain" description="PASTA" evidence="4">
    <location>
        <begin position="676"/>
        <end position="735"/>
    </location>
</feature>
<dbReference type="Gene3D" id="3.30.450.330">
    <property type="match status" value="1"/>
</dbReference>
<dbReference type="CDD" id="cd06576">
    <property type="entry name" value="PASTA_Pbp2x-like_1"/>
    <property type="match status" value="1"/>
</dbReference>
<evidence type="ECO:0000259" key="4">
    <source>
        <dbReference type="PROSITE" id="PS51178"/>
    </source>
</evidence>
<dbReference type="Gene3D" id="3.30.10.20">
    <property type="match status" value="2"/>
</dbReference>
<dbReference type="SUPFAM" id="SSF56519">
    <property type="entry name" value="Penicillin binding protein dimerisation domain"/>
    <property type="match status" value="1"/>
</dbReference>
<evidence type="ECO:0000313" key="5">
    <source>
        <dbReference type="EMBL" id="OBY12013.1"/>
    </source>
</evidence>
<evidence type="ECO:0000256" key="1">
    <source>
        <dbReference type="ARBA" id="ARBA00004370"/>
    </source>
</evidence>
<dbReference type="InterPro" id="IPR011927">
    <property type="entry name" value="SpoVD_pbp"/>
</dbReference>
<dbReference type="NCBIfam" id="TIGR02214">
    <property type="entry name" value="spoVD_pbp"/>
    <property type="match status" value="1"/>
</dbReference>
<dbReference type="CDD" id="cd06575">
    <property type="entry name" value="PASTA_Pbp2x-like_2"/>
    <property type="match status" value="1"/>
</dbReference>
<name>A0A174G2N0_9CLOT</name>
<dbReference type="SMART" id="SM00740">
    <property type="entry name" value="PASTA"/>
    <property type="match status" value="2"/>
</dbReference>
<dbReference type="InterPro" id="IPR005543">
    <property type="entry name" value="PASTA_dom"/>
</dbReference>
<comment type="similarity">
    <text evidence="2">Belongs to the transpeptidase family.</text>
</comment>
<sequence>MKNSRFRDKASMKKRMSLALVGLTFLFFVLSVRLAYIMIGKHAEYSAMAKEQWTSEVKIDARRGRILDRNGVELAVSANVYRVDFDLNAIRAYYKKSIENNKGYKSSAELAPLIAEAVGMETKDVQKKLDTKLPSGKDAGAATLIRRIEKQQADNLKKLIEEKKLSGIIVSPDTKRYYPNGSFLSHVLGSTNSDGKGLTGVELQYDSALSGVPGRKITELESQSGGFPYTISQFTNPVDGKDVTLTIDENIQFFAESVASQALIDHKAKAVSVLVMDPKTGEILAMVNKPDFDPNNPYDGIENFVGETDGEKLQKMWRNRLVNDTFEPGSIFKVITAITAMEEGLVSENDTFTCNGSLTYGNRRIKCWKSGGHGTQTFGEIIQNSCNVGFMQLGEKIGSETLVEYIKKFGFGQISGVDLPGEAKGIIKKAANMSITDLVTIAFGQTNTVNSVQYMAAFNTVANGGTWIQPHIMKEITHKDENGTRVMDESFEATTKKLASEENTAQLRQYLERVVTSGSGKGTFMEGYHIGGKTGTAQKVENGTYSSSKYLSTFVGMAPVDDPKVTIMVSVDEPGTGVYYAGPVCTPYAKTLFTNIFNYMEGKFSSENAVSIVKEVTVPEVRGKNIEEAKKIIKEQKLECEVVGNGSYVKSMTPFPGYAVKEGSKITLYTEGEAENLTRVIMPDIRGYSLEKASALLGSLGLKYSVDGEGMVQSQSIPYGELIEKGTTVKLELNNEYGD</sequence>
<dbReference type="SUPFAM" id="SSF54184">
    <property type="entry name" value="Penicillin-binding protein 2x (pbp-2x), c-terminal domain"/>
    <property type="match status" value="2"/>
</dbReference>
<dbReference type="OrthoDB" id="9804124at2"/>
<dbReference type="Proteomes" id="UP000092714">
    <property type="component" value="Unassembled WGS sequence"/>
</dbReference>
<dbReference type="GO" id="GO:0071555">
    <property type="term" value="P:cell wall organization"/>
    <property type="evidence" value="ECO:0007669"/>
    <property type="project" value="TreeGrafter"/>
</dbReference>
<dbReference type="PANTHER" id="PTHR30627">
    <property type="entry name" value="PEPTIDOGLYCAN D,D-TRANSPEPTIDASE"/>
    <property type="match status" value="1"/>
</dbReference>
<evidence type="ECO:0000313" key="6">
    <source>
        <dbReference type="Proteomes" id="UP000092714"/>
    </source>
</evidence>
<organism evidence="5 6">
    <name type="scientific">Clostridium paraputrificum</name>
    <dbReference type="NCBI Taxonomy" id="29363"/>
    <lineage>
        <taxon>Bacteria</taxon>
        <taxon>Bacillati</taxon>
        <taxon>Bacillota</taxon>
        <taxon>Clostridia</taxon>
        <taxon>Eubacteriales</taxon>
        <taxon>Clostridiaceae</taxon>
        <taxon>Clostridium</taxon>
    </lineage>
</organism>
<dbReference type="InterPro" id="IPR012338">
    <property type="entry name" value="Beta-lactam/transpept-like"/>
</dbReference>
<dbReference type="PROSITE" id="PS51178">
    <property type="entry name" value="PASTA"/>
    <property type="match status" value="2"/>
</dbReference>
<dbReference type="SUPFAM" id="SSF56601">
    <property type="entry name" value="beta-lactamase/transpeptidase-like"/>
    <property type="match status" value="1"/>
</dbReference>
<dbReference type="GO" id="GO:0005886">
    <property type="term" value="C:plasma membrane"/>
    <property type="evidence" value="ECO:0007669"/>
    <property type="project" value="TreeGrafter"/>
</dbReference>
<gene>
    <name evidence="5" type="ORF">CP373A1_03560</name>
</gene>
<dbReference type="Gene3D" id="3.90.1310.10">
    <property type="entry name" value="Penicillin-binding protein 2a (Domain 2)"/>
    <property type="match status" value="1"/>
</dbReference>
<feature type="domain" description="PASTA" evidence="4">
    <location>
        <begin position="612"/>
        <end position="672"/>
    </location>
</feature>
<dbReference type="PANTHER" id="PTHR30627:SF1">
    <property type="entry name" value="PEPTIDOGLYCAN D,D-TRANSPEPTIDASE FTSI"/>
    <property type="match status" value="1"/>
</dbReference>
<dbReference type="GeneID" id="42775487"/>
<comment type="subcellular location">
    <subcellularLocation>
        <location evidence="1">Membrane</location>
    </subcellularLocation>
</comment>
<dbReference type="Gene3D" id="3.40.710.10">
    <property type="entry name" value="DD-peptidase/beta-lactamase superfamily"/>
    <property type="match status" value="1"/>
</dbReference>
<accession>A0A174G2N0</accession>
<dbReference type="AlphaFoldDB" id="A0A174G2N0"/>
<proteinExistence type="inferred from homology"/>
<reference evidence="5 6" key="1">
    <citation type="submission" date="2016-06" db="EMBL/GenBank/DDBJ databases">
        <authorList>
            <person name="Kjaerup R.B."/>
            <person name="Dalgaard T.S."/>
            <person name="Juul-Madsen H.R."/>
        </authorList>
    </citation>
    <scope>NUCLEOTIDE SEQUENCE [LARGE SCALE GENOMIC DNA]</scope>
    <source>
        <strain evidence="5 6">373-A1</strain>
    </source>
</reference>
<dbReference type="Pfam" id="PF03793">
    <property type="entry name" value="PASTA"/>
    <property type="match status" value="2"/>
</dbReference>
<dbReference type="Pfam" id="PF00905">
    <property type="entry name" value="Transpeptidase"/>
    <property type="match status" value="1"/>
</dbReference>
<dbReference type="InterPro" id="IPR050515">
    <property type="entry name" value="Beta-lactam/transpept"/>
</dbReference>
<comment type="caution">
    <text evidence="5">The sequence shown here is derived from an EMBL/GenBank/DDBJ whole genome shotgun (WGS) entry which is preliminary data.</text>
</comment>
<evidence type="ECO:0000256" key="2">
    <source>
        <dbReference type="ARBA" id="ARBA00007171"/>
    </source>
</evidence>
<protein>
    <submittedName>
        <fullName evidence="5">Stage V sporulation protein D</fullName>
    </submittedName>
</protein>
<keyword evidence="6" id="KW-1185">Reference proteome</keyword>
<keyword evidence="3" id="KW-0472">Membrane</keyword>
<dbReference type="Pfam" id="PF03717">
    <property type="entry name" value="PBP_dimer"/>
    <property type="match status" value="1"/>
</dbReference>
<dbReference type="InterPro" id="IPR001460">
    <property type="entry name" value="PCN-bd_Tpept"/>
</dbReference>
<dbReference type="EMBL" id="MAPZ01000010">
    <property type="protein sequence ID" value="OBY12013.1"/>
    <property type="molecule type" value="Genomic_DNA"/>
</dbReference>
<dbReference type="GO" id="GO:0008658">
    <property type="term" value="F:penicillin binding"/>
    <property type="evidence" value="ECO:0007669"/>
    <property type="project" value="InterPro"/>
</dbReference>
<dbReference type="InterPro" id="IPR005311">
    <property type="entry name" value="PBP_dimer"/>
</dbReference>